<evidence type="ECO:0000313" key="1">
    <source>
        <dbReference type="EMBL" id="JAD64336.1"/>
    </source>
</evidence>
<dbReference type="EMBL" id="GBRH01233559">
    <property type="protein sequence ID" value="JAD64336.1"/>
    <property type="molecule type" value="Transcribed_RNA"/>
</dbReference>
<proteinExistence type="predicted"/>
<reference evidence="1" key="2">
    <citation type="journal article" date="2015" name="Data Brief">
        <title>Shoot transcriptome of the giant reed, Arundo donax.</title>
        <authorList>
            <person name="Barrero R.A."/>
            <person name="Guerrero F.D."/>
            <person name="Moolhuijzen P."/>
            <person name="Goolsby J.A."/>
            <person name="Tidwell J."/>
            <person name="Bellgard S.E."/>
            <person name="Bellgard M.I."/>
        </authorList>
    </citation>
    <scope>NUCLEOTIDE SEQUENCE</scope>
    <source>
        <tissue evidence="1">Shoot tissue taken approximately 20 cm above the soil surface</tissue>
    </source>
</reference>
<protein>
    <submittedName>
        <fullName evidence="1">Uncharacterized protein</fullName>
    </submittedName>
</protein>
<sequence>MCFVSFATTASQTPCASRMTRILIAHAE</sequence>
<dbReference type="AlphaFoldDB" id="A0A0A9BLR9"/>
<name>A0A0A9BLR9_ARUDO</name>
<accession>A0A0A9BLR9</accession>
<reference evidence="1" key="1">
    <citation type="submission" date="2014-09" db="EMBL/GenBank/DDBJ databases">
        <authorList>
            <person name="Magalhaes I.L.F."/>
            <person name="Oliveira U."/>
            <person name="Santos F.R."/>
            <person name="Vidigal T.H.D.A."/>
            <person name="Brescovit A.D."/>
            <person name="Santos A.J."/>
        </authorList>
    </citation>
    <scope>NUCLEOTIDE SEQUENCE</scope>
    <source>
        <tissue evidence="1">Shoot tissue taken approximately 20 cm above the soil surface</tissue>
    </source>
</reference>
<organism evidence="1">
    <name type="scientific">Arundo donax</name>
    <name type="common">Giant reed</name>
    <name type="synonym">Donax arundinaceus</name>
    <dbReference type="NCBI Taxonomy" id="35708"/>
    <lineage>
        <taxon>Eukaryota</taxon>
        <taxon>Viridiplantae</taxon>
        <taxon>Streptophyta</taxon>
        <taxon>Embryophyta</taxon>
        <taxon>Tracheophyta</taxon>
        <taxon>Spermatophyta</taxon>
        <taxon>Magnoliopsida</taxon>
        <taxon>Liliopsida</taxon>
        <taxon>Poales</taxon>
        <taxon>Poaceae</taxon>
        <taxon>PACMAD clade</taxon>
        <taxon>Arundinoideae</taxon>
        <taxon>Arundineae</taxon>
        <taxon>Arundo</taxon>
    </lineage>
</organism>